<evidence type="ECO:0000313" key="2">
    <source>
        <dbReference type="WBParaSite" id="PTRK_0000572300.1"/>
    </source>
</evidence>
<sequence>MKNVSRFKSQNIKDALSAAVDKIGNLKETTVTIFNSQDFDVPLTMINKGVQRLTIVEGSKKYHRWQVSALDRWKLENNAIEDKNYLNENKMFPSILLASKCVLNADAGEMFNTTQRGLKNSETFLEQILFFNSNDYTKKYQSDEFNYDKNTKIPYSKNNIMIVPMKDLRSQKHCINFLKRDASNYYSRKSTILLSDETNISIITFLYPDFYKEVFAYKNGFKGVSKAIMNESLSFYKHFSISDAGSFKGDEFFPKLILPKYSTAKINVLEKNNIDPELVKGIIIQPRSFEEVKKSNIHVESSFVNPVQTDC</sequence>
<evidence type="ECO:0000313" key="1">
    <source>
        <dbReference type="Proteomes" id="UP000038045"/>
    </source>
</evidence>
<dbReference type="AlphaFoldDB" id="A0A0N4ZDR4"/>
<dbReference type="Proteomes" id="UP000038045">
    <property type="component" value="Unplaced"/>
</dbReference>
<reference evidence="2" key="1">
    <citation type="submission" date="2017-02" db="UniProtKB">
        <authorList>
            <consortium name="WormBaseParasite"/>
        </authorList>
    </citation>
    <scope>IDENTIFICATION</scope>
</reference>
<accession>A0A0N4ZDR4</accession>
<dbReference type="WBParaSite" id="PTRK_0000572300.1">
    <property type="protein sequence ID" value="PTRK_0000572300.1"/>
    <property type="gene ID" value="PTRK_0000572300"/>
</dbReference>
<proteinExistence type="predicted"/>
<keyword evidence="1" id="KW-1185">Reference proteome</keyword>
<name>A0A0N4ZDR4_PARTI</name>
<protein>
    <submittedName>
        <fullName evidence="2">SERPIN domain-containing protein</fullName>
    </submittedName>
</protein>
<organism evidence="1 2">
    <name type="scientific">Parastrongyloides trichosuri</name>
    <name type="common">Possum-specific nematode worm</name>
    <dbReference type="NCBI Taxonomy" id="131310"/>
    <lineage>
        <taxon>Eukaryota</taxon>
        <taxon>Metazoa</taxon>
        <taxon>Ecdysozoa</taxon>
        <taxon>Nematoda</taxon>
        <taxon>Chromadorea</taxon>
        <taxon>Rhabditida</taxon>
        <taxon>Tylenchina</taxon>
        <taxon>Panagrolaimomorpha</taxon>
        <taxon>Strongyloidoidea</taxon>
        <taxon>Strongyloididae</taxon>
        <taxon>Parastrongyloides</taxon>
    </lineage>
</organism>